<name>A0A8D9A335_9HEMI</name>
<protein>
    <submittedName>
        <fullName evidence="1">Uncharacterized protein</fullName>
    </submittedName>
</protein>
<evidence type="ECO:0000313" key="1">
    <source>
        <dbReference type="EMBL" id="CAG6757921.1"/>
    </source>
</evidence>
<organism evidence="1">
    <name type="scientific">Cacopsylla melanoneura</name>
    <dbReference type="NCBI Taxonomy" id="428564"/>
    <lineage>
        <taxon>Eukaryota</taxon>
        <taxon>Metazoa</taxon>
        <taxon>Ecdysozoa</taxon>
        <taxon>Arthropoda</taxon>
        <taxon>Hexapoda</taxon>
        <taxon>Insecta</taxon>
        <taxon>Pterygota</taxon>
        <taxon>Neoptera</taxon>
        <taxon>Paraneoptera</taxon>
        <taxon>Hemiptera</taxon>
        <taxon>Sternorrhyncha</taxon>
        <taxon>Psylloidea</taxon>
        <taxon>Psyllidae</taxon>
        <taxon>Psyllinae</taxon>
        <taxon>Cacopsylla</taxon>
    </lineage>
</organism>
<reference evidence="1" key="1">
    <citation type="submission" date="2021-05" db="EMBL/GenBank/DDBJ databases">
        <authorList>
            <person name="Alioto T."/>
            <person name="Alioto T."/>
            <person name="Gomez Garrido J."/>
        </authorList>
    </citation>
    <scope>NUCLEOTIDE SEQUENCE</scope>
</reference>
<dbReference type="AlphaFoldDB" id="A0A8D9A335"/>
<sequence length="108" mass="12515">MGTGVYGLEESVETISKAMTTDDVRENIIKMMGTGVYDLEESVENKFNFSRYIQIFNIVLYKNRGKGKEIMITFKKAIFNIVHYNSIYCQSYNQGSNRIRVSKLVKYC</sequence>
<proteinExistence type="predicted"/>
<accession>A0A8D9A335</accession>
<dbReference type="EMBL" id="HBUF01548282">
    <property type="protein sequence ID" value="CAG6757921.1"/>
    <property type="molecule type" value="Transcribed_RNA"/>
</dbReference>